<dbReference type="EMBL" id="JACHIH010000012">
    <property type="protein sequence ID" value="MBB5047506.1"/>
    <property type="molecule type" value="Genomic_DNA"/>
</dbReference>
<dbReference type="RefSeq" id="WP_184257405.1">
    <property type="nucleotide sequence ID" value="NZ_JACHIH010000012.1"/>
</dbReference>
<dbReference type="AlphaFoldDB" id="A0A7W7Z3U2"/>
<comment type="caution">
    <text evidence="2">The sequence shown here is derived from an EMBL/GenBank/DDBJ whole genome shotgun (WGS) entry which is preliminary data.</text>
</comment>
<sequence length="162" mass="17179">MLSKRSPGRMPAAALLPAALLAALLLSSTAARADRCDDIALHLKSQIDGVVIGRTIANAIYLSHPAAKQVRLGCASRNVSNELSATAEGRKPSAAFLQFVAGAAAVIFTIPKADTLRGASRCLGRLGLLRGDDIKTRYRRLDMHCSRTKTAATITIARGRDE</sequence>
<evidence type="ECO:0000256" key="1">
    <source>
        <dbReference type="SAM" id="SignalP"/>
    </source>
</evidence>
<keyword evidence="1" id="KW-0732">Signal</keyword>
<feature type="chain" id="PRO_5031171685" evidence="1">
    <location>
        <begin position="34"/>
        <end position="162"/>
    </location>
</feature>
<protein>
    <submittedName>
        <fullName evidence="2">Uncharacterized protein</fullName>
    </submittedName>
</protein>
<accession>A0A7W7Z3U2</accession>
<evidence type="ECO:0000313" key="3">
    <source>
        <dbReference type="Proteomes" id="UP000542353"/>
    </source>
</evidence>
<dbReference type="Proteomes" id="UP000542353">
    <property type="component" value="Unassembled WGS sequence"/>
</dbReference>
<feature type="signal peptide" evidence="1">
    <location>
        <begin position="1"/>
        <end position="33"/>
    </location>
</feature>
<organism evidence="2 3">
    <name type="scientific">Rhodopseudomonas rhenobacensis</name>
    <dbReference type="NCBI Taxonomy" id="87461"/>
    <lineage>
        <taxon>Bacteria</taxon>
        <taxon>Pseudomonadati</taxon>
        <taxon>Pseudomonadota</taxon>
        <taxon>Alphaproteobacteria</taxon>
        <taxon>Hyphomicrobiales</taxon>
        <taxon>Nitrobacteraceae</taxon>
        <taxon>Rhodopseudomonas</taxon>
    </lineage>
</organism>
<proteinExistence type="predicted"/>
<name>A0A7W7Z3U2_9BRAD</name>
<reference evidence="2 3" key="1">
    <citation type="submission" date="2020-08" db="EMBL/GenBank/DDBJ databases">
        <title>Genomic Encyclopedia of Type Strains, Phase IV (KMG-IV): sequencing the most valuable type-strain genomes for metagenomic binning, comparative biology and taxonomic classification.</title>
        <authorList>
            <person name="Goeker M."/>
        </authorList>
    </citation>
    <scope>NUCLEOTIDE SEQUENCE [LARGE SCALE GENOMIC DNA]</scope>
    <source>
        <strain evidence="2 3">DSM 12706</strain>
    </source>
</reference>
<evidence type="ECO:0000313" key="2">
    <source>
        <dbReference type="EMBL" id="MBB5047506.1"/>
    </source>
</evidence>
<gene>
    <name evidence="2" type="ORF">HNR60_002263</name>
</gene>
<keyword evidence="3" id="KW-1185">Reference proteome</keyword>